<dbReference type="Proteomes" id="UP000559860">
    <property type="component" value="Unassembled WGS sequence"/>
</dbReference>
<evidence type="ECO:0000313" key="3">
    <source>
        <dbReference type="EMBL" id="MBB2169719.1"/>
    </source>
</evidence>
<dbReference type="PANTHER" id="PTHR10009">
    <property type="entry name" value="PROTEIN YELLOW-RELATED"/>
    <property type="match status" value="1"/>
</dbReference>
<comment type="subcellular location">
    <subcellularLocation>
        <location evidence="1">Secreted</location>
    </subcellularLocation>
</comment>
<proteinExistence type="predicted"/>
<evidence type="ECO:0000313" key="4">
    <source>
        <dbReference type="Proteomes" id="UP000559860"/>
    </source>
</evidence>
<name>A0A7W4IVA7_9PROT</name>
<organism evidence="3 4">
    <name type="scientific">Gluconacetobacter aggeris</name>
    <dbReference type="NCBI Taxonomy" id="1286186"/>
    <lineage>
        <taxon>Bacteria</taxon>
        <taxon>Pseudomonadati</taxon>
        <taxon>Pseudomonadota</taxon>
        <taxon>Alphaproteobacteria</taxon>
        <taxon>Acetobacterales</taxon>
        <taxon>Acetobacteraceae</taxon>
        <taxon>Gluconacetobacter</taxon>
    </lineage>
</organism>
<dbReference type="Pfam" id="PF03022">
    <property type="entry name" value="MRJP"/>
    <property type="match status" value="1"/>
</dbReference>
<dbReference type="Gene3D" id="2.120.10.30">
    <property type="entry name" value="TolB, C-terminal domain"/>
    <property type="match status" value="1"/>
</dbReference>
<dbReference type="InterPro" id="IPR017996">
    <property type="entry name" value="MRJP/yellow-related"/>
</dbReference>
<sequence length="356" mass="39470">MNALLPRDALETLAVFHDERPGNPTVMRDGRVLVSMSAIGQPEYAVRAIRPDGSHRPYPDAVWAGRPRPDGRGMAGVIGIRADREDRIWMLDMGDADHQPKLVAWDDRADRLHKVIVLPQNVLRPSSFAQDFVIDWRRRRIYIADMTMNAAGVSDFPAIIVVDLDTGLSRRMLESHPALMPGDQPVVINGKPLARRLEDGTLAEFRHGFNPIALDPVGRWVYVGALSGTSVYRIETAVLADEMDDAVLGAALHHWCDKPHCDGFDVDAAGNIYITDIENHAVGRASPDGYAMLVQDPDRLGWPDGVELDVEGRWLYVTANQIHRLATLNHGVDESAPPYYVLRLRVDAPMSEGGRS</sequence>
<evidence type="ECO:0000256" key="1">
    <source>
        <dbReference type="ARBA" id="ARBA00004613"/>
    </source>
</evidence>
<evidence type="ECO:0000256" key="2">
    <source>
        <dbReference type="ARBA" id="ARBA00022525"/>
    </source>
</evidence>
<comment type="caution">
    <text evidence="3">The sequence shown here is derived from an EMBL/GenBank/DDBJ whole genome shotgun (WGS) entry which is preliminary data.</text>
</comment>
<protein>
    <submittedName>
        <fullName evidence="3">Gluconolactonase</fullName>
    </submittedName>
</protein>
<dbReference type="PANTHER" id="PTHR10009:SF18">
    <property type="entry name" value="PROTEIN YELLOW-LIKE PROTEIN"/>
    <property type="match status" value="1"/>
</dbReference>
<reference evidence="3 4" key="1">
    <citation type="submission" date="2020-04" db="EMBL/GenBank/DDBJ databases">
        <title>Description of novel Gluconacetobacter.</title>
        <authorList>
            <person name="Sombolestani A."/>
        </authorList>
    </citation>
    <scope>NUCLEOTIDE SEQUENCE [LARGE SCALE GENOMIC DNA]</scope>
    <source>
        <strain evidence="3 4">LMG 27801</strain>
    </source>
</reference>
<keyword evidence="4" id="KW-1185">Reference proteome</keyword>
<dbReference type="SUPFAM" id="SSF101898">
    <property type="entry name" value="NHL repeat"/>
    <property type="match status" value="1"/>
</dbReference>
<dbReference type="GO" id="GO:0005576">
    <property type="term" value="C:extracellular region"/>
    <property type="evidence" value="ECO:0007669"/>
    <property type="project" value="UniProtKB-SubCell"/>
</dbReference>
<keyword evidence="2" id="KW-0964">Secreted</keyword>
<dbReference type="InterPro" id="IPR011042">
    <property type="entry name" value="6-blade_b-propeller_TolB-like"/>
</dbReference>
<gene>
    <name evidence="3" type="ORF">HLH36_15415</name>
</gene>
<dbReference type="EMBL" id="JABEQD010000012">
    <property type="protein sequence ID" value="MBB2169719.1"/>
    <property type="molecule type" value="Genomic_DNA"/>
</dbReference>
<dbReference type="AlphaFoldDB" id="A0A7W4IVA7"/>
<accession>A0A7W4IVA7</accession>